<dbReference type="SUPFAM" id="SSF48008">
    <property type="entry name" value="GntR ligand-binding domain-like"/>
    <property type="match status" value="1"/>
</dbReference>
<name>A0A2K8MHR4_9SPHN</name>
<evidence type="ECO:0000256" key="2">
    <source>
        <dbReference type="ARBA" id="ARBA00023125"/>
    </source>
</evidence>
<dbReference type="Gene3D" id="1.20.120.530">
    <property type="entry name" value="GntR ligand-binding domain-like"/>
    <property type="match status" value="1"/>
</dbReference>
<dbReference type="GO" id="GO:0003700">
    <property type="term" value="F:DNA-binding transcription factor activity"/>
    <property type="evidence" value="ECO:0007669"/>
    <property type="project" value="InterPro"/>
</dbReference>
<evidence type="ECO:0000313" key="6">
    <source>
        <dbReference type="Proteomes" id="UP000229081"/>
    </source>
</evidence>
<dbReference type="AlphaFoldDB" id="A0A2K8MHR4"/>
<evidence type="ECO:0000259" key="4">
    <source>
        <dbReference type="PROSITE" id="PS50949"/>
    </source>
</evidence>
<organism evidence="5 6">
    <name type="scientific">Sphingomonas psychrotolerans</name>
    <dbReference type="NCBI Taxonomy" id="1327635"/>
    <lineage>
        <taxon>Bacteria</taxon>
        <taxon>Pseudomonadati</taxon>
        <taxon>Pseudomonadota</taxon>
        <taxon>Alphaproteobacteria</taxon>
        <taxon>Sphingomonadales</taxon>
        <taxon>Sphingomonadaceae</taxon>
        <taxon>Sphingomonas</taxon>
    </lineage>
</organism>
<dbReference type="InterPro" id="IPR011711">
    <property type="entry name" value="GntR_C"/>
</dbReference>
<proteinExistence type="predicted"/>
<keyword evidence="6" id="KW-1185">Reference proteome</keyword>
<evidence type="ECO:0000256" key="1">
    <source>
        <dbReference type="ARBA" id="ARBA00023015"/>
    </source>
</evidence>
<dbReference type="Proteomes" id="UP000229081">
    <property type="component" value="Chromosome"/>
</dbReference>
<dbReference type="CDD" id="cd07377">
    <property type="entry name" value="WHTH_GntR"/>
    <property type="match status" value="1"/>
</dbReference>
<accession>A0A2K8MHR4</accession>
<reference evidence="5 6" key="1">
    <citation type="submission" date="2017-11" db="EMBL/GenBank/DDBJ databases">
        <title>Complete genome sequence of Sphingomonas sp. Strain Cra20, a psychrotolerant potential plant growth promoting rhizobacteria.</title>
        <authorList>
            <person name="Luo Y."/>
        </authorList>
    </citation>
    <scope>NUCLEOTIDE SEQUENCE [LARGE SCALE GENOMIC DNA]</scope>
    <source>
        <strain evidence="5 6">Cra20</strain>
    </source>
</reference>
<dbReference type="SUPFAM" id="SSF46785">
    <property type="entry name" value="Winged helix' DNA-binding domain"/>
    <property type="match status" value="1"/>
</dbReference>
<dbReference type="PROSITE" id="PS50949">
    <property type="entry name" value="HTH_GNTR"/>
    <property type="match status" value="1"/>
</dbReference>
<keyword evidence="2" id="KW-0238">DNA-binding</keyword>
<sequence length="246" mass="26290">MPAIANETVTVPSKSGLVDLVIEYLRDHVATERLRPGSKLPSETAISTTLGVSRPVVREAMRALAGTGLVEMAVGKRATIVSVDGEMISRVIENAVLIGQAGAPDILEMRRGIEITMVTLAASRRTDAEAAALGAIIEEMAGLLGDADRYAELDMRLHMTLAKATGNPLYPLLIEAFRQLIQASMLEGLERWAATPKLQRVQDLHVEIVKAVIDKDPGRAGQAMAQHFDDAINAILGPLVDDGPNG</sequence>
<dbReference type="InterPro" id="IPR000524">
    <property type="entry name" value="Tscrpt_reg_HTH_GntR"/>
</dbReference>
<keyword evidence="3" id="KW-0804">Transcription</keyword>
<dbReference type="InterPro" id="IPR036388">
    <property type="entry name" value="WH-like_DNA-bd_sf"/>
</dbReference>
<evidence type="ECO:0000313" key="5">
    <source>
        <dbReference type="EMBL" id="ATY33438.1"/>
    </source>
</evidence>
<protein>
    <recommendedName>
        <fullName evidence="4">HTH gntR-type domain-containing protein</fullName>
    </recommendedName>
</protein>
<dbReference type="PANTHER" id="PTHR43537:SF5">
    <property type="entry name" value="UXU OPERON TRANSCRIPTIONAL REGULATOR"/>
    <property type="match status" value="1"/>
</dbReference>
<dbReference type="KEGG" id="sphc:CVN68_16915"/>
<feature type="domain" description="HTH gntR-type" evidence="4">
    <location>
        <begin position="15"/>
        <end position="84"/>
    </location>
</feature>
<dbReference type="Gene3D" id="1.10.10.10">
    <property type="entry name" value="Winged helix-like DNA-binding domain superfamily/Winged helix DNA-binding domain"/>
    <property type="match status" value="1"/>
</dbReference>
<dbReference type="EMBL" id="CP024923">
    <property type="protein sequence ID" value="ATY33438.1"/>
    <property type="molecule type" value="Genomic_DNA"/>
</dbReference>
<keyword evidence="1" id="KW-0805">Transcription regulation</keyword>
<dbReference type="SMART" id="SM00345">
    <property type="entry name" value="HTH_GNTR"/>
    <property type="match status" value="1"/>
</dbReference>
<dbReference type="InterPro" id="IPR008920">
    <property type="entry name" value="TF_FadR/GntR_C"/>
</dbReference>
<gene>
    <name evidence="5" type="ORF">CVN68_16915</name>
</gene>
<dbReference type="PANTHER" id="PTHR43537">
    <property type="entry name" value="TRANSCRIPTIONAL REGULATOR, GNTR FAMILY"/>
    <property type="match status" value="1"/>
</dbReference>
<dbReference type="GO" id="GO:0003677">
    <property type="term" value="F:DNA binding"/>
    <property type="evidence" value="ECO:0007669"/>
    <property type="project" value="UniProtKB-KW"/>
</dbReference>
<dbReference type="Pfam" id="PF00392">
    <property type="entry name" value="GntR"/>
    <property type="match status" value="1"/>
</dbReference>
<dbReference type="PRINTS" id="PR00035">
    <property type="entry name" value="HTHGNTR"/>
</dbReference>
<dbReference type="SMART" id="SM00895">
    <property type="entry name" value="FCD"/>
    <property type="match status" value="1"/>
</dbReference>
<dbReference type="Pfam" id="PF07729">
    <property type="entry name" value="FCD"/>
    <property type="match status" value="1"/>
</dbReference>
<evidence type="ECO:0000256" key="3">
    <source>
        <dbReference type="ARBA" id="ARBA00023163"/>
    </source>
</evidence>
<dbReference type="InterPro" id="IPR036390">
    <property type="entry name" value="WH_DNA-bd_sf"/>
</dbReference>